<keyword evidence="3" id="KW-1185">Reference proteome</keyword>
<evidence type="ECO:0000313" key="3">
    <source>
        <dbReference type="Proteomes" id="UP000294914"/>
    </source>
</evidence>
<dbReference type="RefSeq" id="WP_166668863.1">
    <property type="nucleotide sequence ID" value="NZ_SOQX01000007.1"/>
</dbReference>
<feature type="domain" description="Roadblock/LAMTOR2" evidence="1">
    <location>
        <begin position="6"/>
        <end position="95"/>
    </location>
</feature>
<evidence type="ECO:0000313" key="2">
    <source>
        <dbReference type="EMBL" id="TDX99637.1"/>
    </source>
</evidence>
<dbReference type="Pfam" id="PF03259">
    <property type="entry name" value="Robl_LC7"/>
    <property type="match status" value="1"/>
</dbReference>
<dbReference type="Gene3D" id="3.30.450.30">
    <property type="entry name" value="Dynein light chain 2a, cytoplasmic"/>
    <property type="match status" value="1"/>
</dbReference>
<dbReference type="EMBL" id="SOQX01000007">
    <property type="protein sequence ID" value="TDX99637.1"/>
    <property type="molecule type" value="Genomic_DNA"/>
</dbReference>
<sequence length="119" mass="12913">MPVSDLESVLQELNSANPSILLSIVVSPDGLVIAHEGNVQDADRVAALYIELQLVCGKIIDELQYGQVEEMFIRSSSGCVTILPVFDKAILACMSTPDVNSGMLQLVTWKAVNRLARLL</sequence>
<name>A0A4R8IHE1_9GAMM</name>
<reference evidence="2 3" key="1">
    <citation type="submission" date="2019-03" db="EMBL/GenBank/DDBJ databases">
        <title>Genomic Encyclopedia of Type Strains, Phase IV (KMG-IV): sequencing the most valuable type-strain genomes for metagenomic binning, comparative biology and taxonomic classification.</title>
        <authorList>
            <person name="Goeker M."/>
        </authorList>
    </citation>
    <scope>NUCLEOTIDE SEQUENCE [LARGE SCALE GENOMIC DNA]</scope>
    <source>
        <strain evidence="2 3">DSM 16326</strain>
    </source>
</reference>
<dbReference type="SMART" id="SM00960">
    <property type="entry name" value="Robl_LC7"/>
    <property type="match status" value="1"/>
</dbReference>
<dbReference type="AlphaFoldDB" id="A0A4R8IHE1"/>
<dbReference type="InterPro" id="IPR004942">
    <property type="entry name" value="Roadblock/LAMTOR2_dom"/>
</dbReference>
<gene>
    <name evidence="2" type="ORF">EDC23_2423</name>
</gene>
<organism evidence="2 3">
    <name type="scientific">Thiohalophilus thiocyanatoxydans</name>
    <dbReference type="NCBI Taxonomy" id="381308"/>
    <lineage>
        <taxon>Bacteria</taxon>
        <taxon>Pseudomonadati</taxon>
        <taxon>Pseudomonadota</taxon>
        <taxon>Gammaproteobacteria</taxon>
        <taxon>Thiohalomonadales</taxon>
        <taxon>Thiohalophilaceae</taxon>
        <taxon>Thiohalophilus</taxon>
    </lineage>
</organism>
<evidence type="ECO:0000259" key="1">
    <source>
        <dbReference type="SMART" id="SM00960"/>
    </source>
</evidence>
<protein>
    <submittedName>
        <fullName evidence="2">Putative regulator of Ras-like GTPase activity (Roadblock/LC7/MglB family)</fullName>
    </submittedName>
</protein>
<comment type="caution">
    <text evidence="2">The sequence shown here is derived from an EMBL/GenBank/DDBJ whole genome shotgun (WGS) entry which is preliminary data.</text>
</comment>
<dbReference type="SUPFAM" id="SSF103196">
    <property type="entry name" value="Roadblock/LC7 domain"/>
    <property type="match status" value="1"/>
</dbReference>
<proteinExistence type="predicted"/>
<accession>A0A4R8IHE1</accession>
<dbReference type="Proteomes" id="UP000294914">
    <property type="component" value="Unassembled WGS sequence"/>
</dbReference>